<accession>A0ABT1IDP0</accession>
<dbReference type="PANTHER" id="PTHR36844:SF1">
    <property type="entry name" value="PROTEASE PRSW"/>
    <property type="match status" value="1"/>
</dbReference>
<feature type="transmembrane region" description="Helical" evidence="1">
    <location>
        <begin position="263"/>
        <end position="282"/>
    </location>
</feature>
<feature type="transmembrane region" description="Helical" evidence="1">
    <location>
        <begin position="84"/>
        <end position="103"/>
    </location>
</feature>
<feature type="transmembrane region" description="Helical" evidence="1">
    <location>
        <begin position="159"/>
        <end position="179"/>
    </location>
</feature>
<dbReference type="InterPro" id="IPR026898">
    <property type="entry name" value="PrsW"/>
</dbReference>
<feature type="transmembrane region" description="Helical" evidence="1">
    <location>
        <begin position="21"/>
        <end position="44"/>
    </location>
</feature>
<feature type="transmembrane region" description="Helical" evidence="1">
    <location>
        <begin position="232"/>
        <end position="251"/>
    </location>
</feature>
<dbReference type="EMBL" id="JAMTCO010000007">
    <property type="protein sequence ID" value="MCP2270760.1"/>
    <property type="molecule type" value="Genomic_DNA"/>
</dbReference>
<proteinExistence type="predicted"/>
<comment type="caution">
    <text evidence="2">The sequence shown here is derived from an EMBL/GenBank/DDBJ whole genome shotgun (WGS) entry which is preliminary data.</text>
</comment>
<keyword evidence="1" id="KW-1133">Transmembrane helix</keyword>
<evidence type="ECO:0000256" key="1">
    <source>
        <dbReference type="SAM" id="Phobius"/>
    </source>
</evidence>
<sequence length="391" mass="41467">MALRSFVVSDGVPRRHLPRRLTVLLPVAGLLVLAGCGLTLLALSTARVGWVAEAVGVAGALLPVGPVVAAFLWVDRWEPEPARLLWLAFGWGACVATITALLINNTAEAVGDLLLGKGGGDKISAMVSAPLVEEGVKGAFVLGILLFLREEFDGVIDGIVYAGLVAAGFAFTENIYYFGRAFAEYGFGDSTSPGVVAAFILRGVLSPFTHPLFTVMIGIGIGVAARSATKRARVLAPLLGYLAAVVLHALWNTTATIGTANTFLTVYFLVMVPLFGAVVYFVHWHRKREQRIVAAGLPAMVDAGLIVVSEVDLLASMKGRKSWRSRVRAQSGPHAARAVEDYQSAVSELAFLRHAMAAGSAGIDAAGREARLLDVVRQARRKAVDVARATR</sequence>
<evidence type="ECO:0000313" key="3">
    <source>
        <dbReference type="Proteomes" id="UP001205185"/>
    </source>
</evidence>
<keyword evidence="1" id="KW-0812">Transmembrane</keyword>
<name>A0ABT1IDP0_9PSEU</name>
<protein>
    <submittedName>
        <fullName evidence="2">Membrane proteinase PrsW, cleaves anti-sigma factor RsiW, M82 family</fullName>
    </submittedName>
</protein>
<feature type="transmembrane region" description="Helical" evidence="1">
    <location>
        <begin position="50"/>
        <end position="72"/>
    </location>
</feature>
<dbReference type="PANTHER" id="PTHR36844">
    <property type="entry name" value="PROTEASE PRSW"/>
    <property type="match status" value="1"/>
</dbReference>
<organism evidence="2 3">
    <name type="scientific">Actinokineospora diospyrosa</name>
    <dbReference type="NCBI Taxonomy" id="103728"/>
    <lineage>
        <taxon>Bacteria</taxon>
        <taxon>Bacillati</taxon>
        <taxon>Actinomycetota</taxon>
        <taxon>Actinomycetes</taxon>
        <taxon>Pseudonocardiales</taxon>
        <taxon>Pseudonocardiaceae</taxon>
        <taxon>Actinokineospora</taxon>
    </lineage>
</organism>
<gene>
    <name evidence="2" type="ORF">LV75_003261</name>
</gene>
<dbReference type="Proteomes" id="UP001205185">
    <property type="component" value="Unassembled WGS sequence"/>
</dbReference>
<keyword evidence="3" id="KW-1185">Reference proteome</keyword>
<feature type="transmembrane region" description="Helical" evidence="1">
    <location>
        <begin position="123"/>
        <end position="147"/>
    </location>
</feature>
<evidence type="ECO:0000313" key="2">
    <source>
        <dbReference type="EMBL" id="MCP2270760.1"/>
    </source>
</evidence>
<dbReference type="Pfam" id="PF13367">
    <property type="entry name" value="PrsW-protease"/>
    <property type="match status" value="1"/>
</dbReference>
<keyword evidence="1" id="KW-0472">Membrane</keyword>
<feature type="transmembrane region" description="Helical" evidence="1">
    <location>
        <begin position="199"/>
        <end position="225"/>
    </location>
</feature>
<reference evidence="2 3" key="1">
    <citation type="submission" date="2022-06" db="EMBL/GenBank/DDBJ databases">
        <title>Genomic Encyclopedia of Archaeal and Bacterial Type Strains, Phase II (KMG-II): from individual species to whole genera.</title>
        <authorList>
            <person name="Goeker M."/>
        </authorList>
    </citation>
    <scope>NUCLEOTIDE SEQUENCE [LARGE SCALE GENOMIC DNA]</scope>
    <source>
        <strain evidence="2 3">DSM 44255</strain>
    </source>
</reference>